<name>A0A9P5AQW2_9HYPO</name>
<feature type="region of interest" description="Disordered" evidence="1">
    <location>
        <begin position="82"/>
        <end position="161"/>
    </location>
</feature>
<protein>
    <submittedName>
        <fullName evidence="2">Uncharacterized protein</fullName>
    </submittedName>
</protein>
<evidence type="ECO:0000313" key="2">
    <source>
        <dbReference type="EMBL" id="KAF4343037.1"/>
    </source>
</evidence>
<keyword evidence="3" id="KW-1185">Reference proteome</keyword>
<dbReference type="OrthoDB" id="5376140at2759"/>
<accession>A0A9P5AQW2</accession>
<evidence type="ECO:0000313" key="3">
    <source>
        <dbReference type="Proteomes" id="UP000730481"/>
    </source>
</evidence>
<reference evidence="2" key="1">
    <citation type="journal article" date="2017" name="Mycologia">
        <title>Fusarium algeriense, sp. nov., a novel toxigenic crown rot pathogen of durum wheat from Algeria is nested in the Fusarium burgessii species complex.</title>
        <authorList>
            <person name="Laraba I."/>
            <person name="Keddad A."/>
            <person name="Boureghda H."/>
            <person name="Abdallah N."/>
            <person name="Vaughan M.M."/>
            <person name="Proctor R.H."/>
            <person name="Busman M."/>
            <person name="O'Donnell K."/>
        </authorList>
    </citation>
    <scope>NUCLEOTIDE SEQUENCE</scope>
    <source>
        <strain evidence="2">NRRL 25174</strain>
    </source>
</reference>
<feature type="compositionally biased region" description="Polar residues" evidence="1">
    <location>
        <begin position="207"/>
        <end position="221"/>
    </location>
</feature>
<comment type="caution">
    <text evidence="2">The sequence shown here is derived from an EMBL/GenBank/DDBJ whole genome shotgun (WGS) entry which is preliminary data.</text>
</comment>
<gene>
    <name evidence="2" type="ORF">FBEOM_3017</name>
</gene>
<evidence type="ECO:0000256" key="1">
    <source>
        <dbReference type="SAM" id="MobiDB-lite"/>
    </source>
</evidence>
<organism evidence="2 3">
    <name type="scientific">Fusarium beomiforme</name>
    <dbReference type="NCBI Taxonomy" id="44412"/>
    <lineage>
        <taxon>Eukaryota</taxon>
        <taxon>Fungi</taxon>
        <taxon>Dikarya</taxon>
        <taxon>Ascomycota</taxon>
        <taxon>Pezizomycotina</taxon>
        <taxon>Sordariomycetes</taxon>
        <taxon>Hypocreomycetidae</taxon>
        <taxon>Hypocreales</taxon>
        <taxon>Nectriaceae</taxon>
        <taxon>Fusarium</taxon>
        <taxon>Fusarium burgessii species complex</taxon>
    </lineage>
</organism>
<feature type="compositionally biased region" description="Acidic residues" evidence="1">
    <location>
        <begin position="140"/>
        <end position="153"/>
    </location>
</feature>
<feature type="region of interest" description="Disordered" evidence="1">
    <location>
        <begin position="193"/>
        <end position="224"/>
    </location>
</feature>
<dbReference type="Proteomes" id="UP000730481">
    <property type="component" value="Unassembled WGS sequence"/>
</dbReference>
<reference evidence="2" key="2">
    <citation type="submission" date="2020-02" db="EMBL/GenBank/DDBJ databases">
        <title>Identification and distribution of gene clusters putatively required for synthesis of sphingolipid metabolism inhibitors in phylogenetically diverse species of the filamentous fungus Fusarium.</title>
        <authorList>
            <person name="Kim H.-S."/>
            <person name="Busman M."/>
            <person name="Brown D.W."/>
            <person name="Divon H."/>
            <person name="Uhlig S."/>
            <person name="Proctor R.H."/>
        </authorList>
    </citation>
    <scope>NUCLEOTIDE SEQUENCE</scope>
    <source>
        <strain evidence="2">NRRL 25174</strain>
    </source>
</reference>
<sequence>MAPAPPPKIATNRVIGIAKVREHEYLMERLGQRADHPRLREAVRLFLCHTHKYADFDAKLEYAAQVFQDAVEATKAEGMTWVKKEKSASNPWPSTLRKRTVHFDVPPPPPVTRHGVKLDEEAAASSERPGRRLRASDIPSDSESDSDPEDTDGDSSSGGGLLKTAWKQYASKWKTLKKSGKKKGLVKPVDTEGISESITSPDDGAVQQIQQRNTTTNSVFEDTNEEKKKIDTLDKLSTRCVIETNLKARDVRLTAQESFCELVQWKDIIIGNSGMQLTDFTIVSKKRQKKPNVGKMTARPLKTITEIVFIAQDKSGKDIGYIHFMNSKYHRDGELRIVIKDVTLQPKMILAILDLIGGGTNHSVSCKAGSYSINFNFTLDGELDAVLTAMSAQGIYNFRRASVPEESKLVPFRPHPKTDTSFQWGDIALARQFIKEDTVARLGDHLFLDRSKWYYPTSLRQDPELYNLSEGLDRPALELRDSYWSVLEPYNKIDRAAYDERPRFLAAAWALMPDTKFSLYVDKILQACLYSCNATQDLRIMFVDGQDLPPSSILIDDEKIVRINDNWLYEEEATRELGLCRETPLRNLMLSTSSALFDKILDQLALDEESRTLHKNIAKQRLLESTLEDDHSEILNLDFEPGSEVKFANVSWETKIPPIPPESGSKHHVQLHHTVTCSGLREALLVENSQLATLALQNLKAD</sequence>
<dbReference type="AlphaFoldDB" id="A0A9P5AQW2"/>
<proteinExistence type="predicted"/>
<dbReference type="EMBL" id="PVQB02000111">
    <property type="protein sequence ID" value="KAF4343037.1"/>
    <property type="molecule type" value="Genomic_DNA"/>
</dbReference>